<reference evidence="1" key="1">
    <citation type="submission" date="2018-05" db="EMBL/GenBank/DDBJ databases">
        <authorList>
            <person name="Lanie J.A."/>
            <person name="Ng W.-L."/>
            <person name="Kazmierczak K.M."/>
            <person name="Andrzejewski T.M."/>
            <person name="Davidsen T.M."/>
            <person name="Wayne K.J."/>
            <person name="Tettelin H."/>
            <person name="Glass J.I."/>
            <person name="Rusch D."/>
            <person name="Podicherti R."/>
            <person name="Tsui H.-C.T."/>
            <person name="Winkler M.E."/>
        </authorList>
    </citation>
    <scope>NUCLEOTIDE SEQUENCE</scope>
</reference>
<sequence>MNYNQLQSLLPSDEIHYISDSTQFFIDNQIDPIENYIFDELNTFILFEYTIDDFNTTINTLKSNNINYTIHTDTYNLDYIII</sequence>
<gene>
    <name evidence="1" type="ORF">METZ01_LOCUS273963</name>
</gene>
<accession>A0A382KA82</accession>
<protein>
    <submittedName>
        <fullName evidence="1">Uncharacterized protein</fullName>
    </submittedName>
</protein>
<proteinExistence type="predicted"/>
<dbReference type="EMBL" id="UINC01079272">
    <property type="protein sequence ID" value="SVC21109.1"/>
    <property type="molecule type" value="Genomic_DNA"/>
</dbReference>
<organism evidence="1">
    <name type="scientific">marine metagenome</name>
    <dbReference type="NCBI Taxonomy" id="408172"/>
    <lineage>
        <taxon>unclassified sequences</taxon>
        <taxon>metagenomes</taxon>
        <taxon>ecological metagenomes</taxon>
    </lineage>
</organism>
<dbReference type="AlphaFoldDB" id="A0A382KA82"/>
<name>A0A382KA82_9ZZZZ</name>
<evidence type="ECO:0000313" key="1">
    <source>
        <dbReference type="EMBL" id="SVC21109.1"/>
    </source>
</evidence>